<dbReference type="AlphaFoldDB" id="B9D0J3"/>
<keyword evidence="2" id="KW-1185">Reference proteome</keyword>
<organism evidence="1 2">
    <name type="scientific">Campylobacter rectus RM3267</name>
    <dbReference type="NCBI Taxonomy" id="553218"/>
    <lineage>
        <taxon>Bacteria</taxon>
        <taxon>Pseudomonadati</taxon>
        <taxon>Campylobacterota</taxon>
        <taxon>Epsilonproteobacteria</taxon>
        <taxon>Campylobacterales</taxon>
        <taxon>Campylobacteraceae</taxon>
        <taxon>Campylobacter</taxon>
    </lineage>
</organism>
<protein>
    <submittedName>
        <fullName evidence="1">Uncharacterized protein</fullName>
    </submittedName>
</protein>
<name>B9D0J3_CAMRE</name>
<dbReference type="Proteomes" id="UP000003082">
    <property type="component" value="Unassembled WGS sequence"/>
</dbReference>
<accession>B9D0J3</accession>
<dbReference type="EMBL" id="ACFU01000006">
    <property type="protein sequence ID" value="EEF14506.1"/>
    <property type="molecule type" value="Genomic_DNA"/>
</dbReference>
<sequence>MKLNLKAWANLVNLRVKLNLTHPDLHLENAKFKLVKFGSILFLC</sequence>
<dbReference type="STRING" id="553218.CAMRE0001_1197"/>
<comment type="caution">
    <text evidence="1">The sequence shown here is derived from an EMBL/GenBank/DDBJ whole genome shotgun (WGS) entry which is preliminary data.</text>
</comment>
<evidence type="ECO:0000313" key="1">
    <source>
        <dbReference type="EMBL" id="EEF14506.1"/>
    </source>
</evidence>
<evidence type="ECO:0000313" key="2">
    <source>
        <dbReference type="Proteomes" id="UP000003082"/>
    </source>
</evidence>
<gene>
    <name evidence="1" type="ORF">CAMRE0001_1197</name>
</gene>
<reference evidence="1 2" key="1">
    <citation type="submission" date="2008-08" db="EMBL/GenBank/DDBJ databases">
        <authorList>
            <person name="Madupu R."/>
            <person name="Durkin A.S."/>
            <person name="Torralba M."/>
            <person name="Methe B."/>
            <person name="Sutton G.G."/>
            <person name="Strausberg R.L."/>
            <person name="Nelson K.E."/>
        </authorList>
    </citation>
    <scope>NUCLEOTIDE SEQUENCE [LARGE SCALE GENOMIC DNA]</scope>
    <source>
        <strain evidence="1 2">RM3267</strain>
    </source>
</reference>
<proteinExistence type="predicted"/>